<feature type="compositionally biased region" description="Polar residues" evidence="1">
    <location>
        <begin position="278"/>
        <end position="292"/>
    </location>
</feature>
<protein>
    <submittedName>
        <fullName evidence="2">Uncharacterized protein</fullName>
    </submittedName>
</protein>
<keyword evidence="3" id="KW-1185">Reference proteome</keyword>
<name>A0A3P6S868_DIBLA</name>
<feature type="region of interest" description="Disordered" evidence="1">
    <location>
        <begin position="346"/>
        <end position="368"/>
    </location>
</feature>
<dbReference type="EMBL" id="UYRU01041866">
    <property type="protein sequence ID" value="VDK70656.1"/>
    <property type="molecule type" value="Genomic_DNA"/>
</dbReference>
<feature type="region of interest" description="Disordered" evidence="1">
    <location>
        <begin position="1"/>
        <end position="263"/>
    </location>
</feature>
<dbReference type="AlphaFoldDB" id="A0A3P6S868"/>
<feature type="region of interest" description="Disordered" evidence="1">
    <location>
        <begin position="477"/>
        <end position="504"/>
    </location>
</feature>
<accession>A0A3P6S868</accession>
<evidence type="ECO:0000313" key="3">
    <source>
        <dbReference type="Proteomes" id="UP000281553"/>
    </source>
</evidence>
<dbReference type="Proteomes" id="UP000281553">
    <property type="component" value="Unassembled WGS sequence"/>
</dbReference>
<feature type="compositionally biased region" description="Polar residues" evidence="1">
    <location>
        <begin position="113"/>
        <end position="145"/>
    </location>
</feature>
<evidence type="ECO:0000256" key="1">
    <source>
        <dbReference type="SAM" id="MobiDB-lite"/>
    </source>
</evidence>
<feature type="compositionally biased region" description="Low complexity" evidence="1">
    <location>
        <begin position="216"/>
        <end position="225"/>
    </location>
</feature>
<evidence type="ECO:0000313" key="2">
    <source>
        <dbReference type="EMBL" id="VDK70656.1"/>
    </source>
</evidence>
<reference evidence="2 3" key="1">
    <citation type="submission" date="2018-11" db="EMBL/GenBank/DDBJ databases">
        <authorList>
            <consortium name="Pathogen Informatics"/>
        </authorList>
    </citation>
    <scope>NUCLEOTIDE SEQUENCE [LARGE SCALE GENOMIC DNA]</scope>
</reference>
<organism evidence="2 3">
    <name type="scientific">Dibothriocephalus latus</name>
    <name type="common">Fish tapeworm</name>
    <name type="synonym">Diphyllobothrium latum</name>
    <dbReference type="NCBI Taxonomy" id="60516"/>
    <lineage>
        <taxon>Eukaryota</taxon>
        <taxon>Metazoa</taxon>
        <taxon>Spiralia</taxon>
        <taxon>Lophotrochozoa</taxon>
        <taxon>Platyhelminthes</taxon>
        <taxon>Cestoda</taxon>
        <taxon>Eucestoda</taxon>
        <taxon>Diphyllobothriidea</taxon>
        <taxon>Diphyllobothriidae</taxon>
        <taxon>Dibothriocephalus</taxon>
    </lineage>
</organism>
<feature type="compositionally biased region" description="Polar residues" evidence="1">
    <location>
        <begin position="152"/>
        <end position="172"/>
    </location>
</feature>
<feature type="compositionally biased region" description="Polar residues" evidence="1">
    <location>
        <begin position="46"/>
        <end position="58"/>
    </location>
</feature>
<feature type="compositionally biased region" description="Basic and acidic residues" evidence="1">
    <location>
        <begin position="191"/>
        <end position="205"/>
    </location>
</feature>
<feature type="compositionally biased region" description="Basic and acidic residues" evidence="1">
    <location>
        <begin position="293"/>
        <end position="304"/>
    </location>
</feature>
<feature type="compositionally biased region" description="Acidic residues" evidence="1">
    <location>
        <begin position="488"/>
        <end position="500"/>
    </location>
</feature>
<dbReference type="OrthoDB" id="6270660at2759"/>
<feature type="region of interest" description="Disordered" evidence="1">
    <location>
        <begin position="278"/>
        <end position="329"/>
    </location>
</feature>
<sequence>MEEHSETVDVPAEAEPSLEASSPGTPKNEPPNDGLQCGEVSEEPCGTSSGEGEQQDAGSANEAPLNNLENTDEHEPLHATADCDSSLPETSMGVEDSQDHACVEVSAEVEDLQPTSLDQTTNDQDEPVTTSTAYESAETHVQNGYTVEEGTNDTAQAELSQANPHSNENNEVLGSEAAVGGDSGETAAYDNGERDDSELPTHQDKEEPEMGDAETSSTKSQNSSSLCVDASSPADAPESMHAEESQDTCCNEPVEHNESVQENDVTMISESQVESLVPSQVENVCEQPQVTQDDQRVTTEEKQPIKPNEYPEINCQDSVSQTSEDRVAAQPCTEMPDKIADYVQSKDYSPDVEQQNKEDEKVETSSLKAEPAEVLLAEKKTSGKEDFEARYAEFVGRILPGHDVYHAEREQELPRGGTLHRHADAHSPYAVLWDTSNVSVRAKAATLVDKTLVEPQTAEDSAAKYDVPFMDDEAFLPHRMRSNRGQEEDAYSDSDSDYESGEFGKGLLEKDHLAHLEEASTHSSKSAVC</sequence>
<gene>
    <name evidence="2" type="ORF">DILT_LOCUS2266</name>
</gene>
<feature type="compositionally biased region" description="Basic and acidic residues" evidence="1">
    <location>
        <begin position="354"/>
        <end position="363"/>
    </location>
</feature>
<proteinExistence type="predicted"/>